<gene>
    <name evidence="2" type="ORF">C3L33_01479</name>
</gene>
<organism evidence="2 3">
    <name type="scientific">Rhododendron williamsianum</name>
    <dbReference type="NCBI Taxonomy" id="262921"/>
    <lineage>
        <taxon>Eukaryota</taxon>
        <taxon>Viridiplantae</taxon>
        <taxon>Streptophyta</taxon>
        <taxon>Embryophyta</taxon>
        <taxon>Tracheophyta</taxon>
        <taxon>Spermatophyta</taxon>
        <taxon>Magnoliopsida</taxon>
        <taxon>eudicotyledons</taxon>
        <taxon>Gunneridae</taxon>
        <taxon>Pentapetalae</taxon>
        <taxon>asterids</taxon>
        <taxon>Ericales</taxon>
        <taxon>Ericaceae</taxon>
        <taxon>Ericoideae</taxon>
        <taxon>Rhodoreae</taxon>
        <taxon>Rhododendron</taxon>
    </lineage>
</organism>
<sequence length="136" mass="14843">MPRLRTADYSTEFSSSICCCSCGGSDEGAESTTMQLHFSPSMRSITISSNSENGFSNDLMKIKVAPPHISYRTLFHTILILAFLLPFVFILTAVVTLEGVNKCSSFGCLGRRFGPRFLGRVDNSGVINIAIPSIHM</sequence>
<name>A0A6A4MJD3_9ERIC</name>
<dbReference type="AlphaFoldDB" id="A0A6A4MJD3"/>
<dbReference type="Proteomes" id="UP000428333">
    <property type="component" value="Linkage Group LG01"/>
</dbReference>
<keyword evidence="1" id="KW-0472">Membrane</keyword>
<reference evidence="2 3" key="1">
    <citation type="journal article" date="2019" name="Genome Biol. Evol.">
        <title>The Rhododendron genome and chromosomal organization provide insight into shared whole-genome duplications across the heath family (Ericaceae).</title>
        <authorList>
            <person name="Soza V.L."/>
            <person name="Lindsley D."/>
            <person name="Waalkes A."/>
            <person name="Ramage E."/>
            <person name="Patwardhan R.P."/>
            <person name="Burton J.N."/>
            <person name="Adey A."/>
            <person name="Kumar A."/>
            <person name="Qiu R."/>
            <person name="Shendure J."/>
            <person name="Hall B."/>
        </authorList>
    </citation>
    <scope>NUCLEOTIDE SEQUENCE [LARGE SCALE GENOMIC DNA]</scope>
    <source>
        <strain evidence="2">RSF 1966-606</strain>
    </source>
</reference>
<comment type="caution">
    <text evidence="2">The sequence shown here is derived from an EMBL/GenBank/DDBJ whole genome shotgun (WGS) entry which is preliminary data.</text>
</comment>
<keyword evidence="1" id="KW-1133">Transmembrane helix</keyword>
<evidence type="ECO:0000313" key="2">
    <source>
        <dbReference type="EMBL" id="KAE9466629.1"/>
    </source>
</evidence>
<keyword evidence="3" id="KW-1185">Reference proteome</keyword>
<evidence type="ECO:0000256" key="1">
    <source>
        <dbReference type="SAM" id="Phobius"/>
    </source>
</evidence>
<proteinExistence type="predicted"/>
<evidence type="ECO:0000313" key="3">
    <source>
        <dbReference type="Proteomes" id="UP000428333"/>
    </source>
</evidence>
<protein>
    <submittedName>
        <fullName evidence="2">Uncharacterized protein</fullName>
    </submittedName>
</protein>
<feature type="transmembrane region" description="Helical" evidence="1">
    <location>
        <begin position="74"/>
        <end position="97"/>
    </location>
</feature>
<accession>A0A6A4MJD3</accession>
<dbReference type="OrthoDB" id="1715574at2759"/>
<dbReference type="EMBL" id="QEFC01000082">
    <property type="protein sequence ID" value="KAE9466629.1"/>
    <property type="molecule type" value="Genomic_DNA"/>
</dbReference>
<keyword evidence="1" id="KW-0812">Transmembrane</keyword>
<feature type="non-terminal residue" evidence="2">
    <location>
        <position position="1"/>
    </location>
</feature>